<evidence type="ECO:0000256" key="3">
    <source>
        <dbReference type="ARBA" id="ARBA00022801"/>
    </source>
</evidence>
<name>A0A1H1IH92_9PSED</name>
<comment type="caution">
    <text evidence="10">The sequence shown here is derived from an EMBL/GenBank/DDBJ whole genome shotgun (WGS) entry which is preliminary data.</text>
</comment>
<comment type="similarity">
    <text evidence="2">Belongs to the Gfo/Idh/MocA family. Glycosyl hydrolase 109 subfamily.</text>
</comment>
<dbReference type="PROSITE" id="PS51318">
    <property type="entry name" value="TAT"/>
    <property type="match status" value="1"/>
</dbReference>
<dbReference type="InterPro" id="IPR050463">
    <property type="entry name" value="Gfo/Idh/MocA_oxidrdct_glycsds"/>
</dbReference>
<reference evidence="10 12" key="2">
    <citation type="submission" date="2019-06" db="EMBL/GenBank/DDBJ databases">
        <title>Pseudomonas bimorpha sp. nov. isolated from bovine raw milk and skim milk concentrate.</title>
        <authorList>
            <person name="Hofmann K."/>
            <person name="Huptas C."/>
            <person name="Doll E."/>
            <person name="Scherer S."/>
            <person name="Wenning M."/>
        </authorList>
    </citation>
    <scope>NUCLEOTIDE SEQUENCE [LARGE SCALE GENOMIC DNA]</scope>
    <source>
        <strain evidence="10 12">DSM 17515</strain>
    </source>
</reference>
<evidence type="ECO:0000313" key="12">
    <source>
        <dbReference type="Proteomes" id="UP000317267"/>
    </source>
</evidence>
<evidence type="ECO:0000256" key="4">
    <source>
        <dbReference type="ARBA" id="ARBA00023027"/>
    </source>
</evidence>
<evidence type="ECO:0000259" key="7">
    <source>
        <dbReference type="Pfam" id="PF01408"/>
    </source>
</evidence>
<dbReference type="InterPro" id="IPR006311">
    <property type="entry name" value="TAT_signal"/>
</dbReference>
<evidence type="ECO:0000259" key="8">
    <source>
        <dbReference type="Pfam" id="PF21252"/>
    </source>
</evidence>
<comment type="cofactor">
    <cofactor evidence="1">
        <name>NAD(+)</name>
        <dbReference type="ChEBI" id="CHEBI:57540"/>
    </cofactor>
</comment>
<accession>A0A1H1IH92</accession>
<reference evidence="9 11" key="1">
    <citation type="submission" date="2016-10" db="EMBL/GenBank/DDBJ databases">
        <authorList>
            <person name="Varghese N."/>
            <person name="Submissions S."/>
        </authorList>
    </citation>
    <scope>NUCLEOTIDE SEQUENCE [LARGE SCALE GENOMIC DNA]</scope>
    <source>
        <strain evidence="9 11">BS2976</strain>
    </source>
</reference>
<gene>
    <name evidence="10" type="ORF">FIV39_18940</name>
    <name evidence="9" type="ORF">SAMN04490186_5703</name>
</gene>
<dbReference type="Proteomes" id="UP000198740">
    <property type="component" value="Unassembled WGS sequence"/>
</dbReference>
<organism evidence="10 12">
    <name type="scientific">Pseudomonas grimontii</name>
    <dbReference type="NCBI Taxonomy" id="129847"/>
    <lineage>
        <taxon>Bacteria</taxon>
        <taxon>Pseudomonadati</taxon>
        <taxon>Pseudomonadota</taxon>
        <taxon>Gammaproteobacteria</taxon>
        <taxon>Pseudomonadales</taxon>
        <taxon>Pseudomonadaceae</taxon>
        <taxon>Pseudomonas</taxon>
    </lineage>
</organism>
<dbReference type="InterPro" id="IPR049303">
    <property type="entry name" value="Glyco_hydro_109_C"/>
</dbReference>
<feature type="signal peptide" evidence="6">
    <location>
        <begin position="1"/>
        <end position="30"/>
    </location>
</feature>
<dbReference type="Gene3D" id="3.30.360.10">
    <property type="entry name" value="Dihydrodipicolinate Reductase, domain 2"/>
    <property type="match status" value="1"/>
</dbReference>
<keyword evidence="5" id="KW-0326">Glycosidase</keyword>
<evidence type="ECO:0000256" key="2">
    <source>
        <dbReference type="ARBA" id="ARBA00009329"/>
    </source>
</evidence>
<dbReference type="EMBL" id="FNKM01000002">
    <property type="protein sequence ID" value="SDR37030.1"/>
    <property type="molecule type" value="Genomic_DNA"/>
</dbReference>
<dbReference type="Proteomes" id="UP000317267">
    <property type="component" value="Unassembled WGS sequence"/>
</dbReference>
<keyword evidence="4" id="KW-0520">NAD</keyword>
<dbReference type="AlphaFoldDB" id="A0A1H1IH92"/>
<dbReference type="GO" id="GO:0016798">
    <property type="term" value="F:hydrolase activity, acting on glycosyl bonds"/>
    <property type="evidence" value="ECO:0007669"/>
    <property type="project" value="UniProtKB-KW"/>
</dbReference>
<evidence type="ECO:0000313" key="10">
    <source>
        <dbReference type="EMBL" id="TWR64267.1"/>
    </source>
</evidence>
<dbReference type="PANTHER" id="PTHR43818:SF1">
    <property type="entry name" value="GLYCOSYL HYDROLASE FAMILY 109 PROTEIN"/>
    <property type="match status" value="1"/>
</dbReference>
<protein>
    <submittedName>
        <fullName evidence="10">Gfo/Idh/MocA family oxidoreductase</fullName>
    </submittedName>
    <submittedName>
        <fullName evidence="9">Oxidoreductase family, NAD-binding Rossmann fold</fullName>
    </submittedName>
</protein>
<evidence type="ECO:0000256" key="5">
    <source>
        <dbReference type="ARBA" id="ARBA00023295"/>
    </source>
</evidence>
<dbReference type="InterPro" id="IPR000683">
    <property type="entry name" value="Gfo/Idh/MocA-like_OxRdtase_N"/>
</dbReference>
<dbReference type="EMBL" id="VFES01000012">
    <property type="protein sequence ID" value="TWR64267.1"/>
    <property type="molecule type" value="Genomic_DNA"/>
</dbReference>
<evidence type="ECO:0000256" key="6">
    <source>
        <dbReference type="SAM" id="SignalP"/>
    </source>
</evidence>
<dbReference type="Gene3D" id="3.40.50.720">
    <property type="entry name" value="NAD(P)-binding Rossmann-like Domain"/>
    <property type="match status" value="1"/>
</dbReference>
<dbReference type="InterPro" id="IPR036291">
    <property type="entry name" value="NAD(P)-bd_dom_sf"/>
</dbReference>
<evidence type="ECO:0000313" key="11">
    <source>
        <dbReference type="Proteomes" id="UP000198740"/>
    </source>
</evidence>
<evidence type="ECO:0000313" key="9">
    <source>
        <dbReference type="EMBL" id="SDR37030.1"/>
    </source>
</evidence>
<keyword evidence="6" id="KW-0732">Signal</keyword>
<dbReference type="PANTHER" id="PTHR43818">
    <property type="entry name" value="BCDNA.GH03377"/>
    <property type="match status" value="1"/>
</dbReference>
<dbReference type="GO" id="GO:0000166">
    <property type="term" value="F:nucleotide binding"/>
    <property type="evidence" value="ECO:0007669"/>
    <property type="project" value="InterPro"/>
</dbReference>
<dbReference type="Pfam" id="PF21252">
    <property type="entry name" value="Glyco_hydro_109_C"/>
    <property type="match status" value="1"/>
</dbReference>
<dbReference type="SUPFAM" id="SSF51735">
    <property type="entry name" value="NAD(P)-binding Rossmann-fold domains"/>
    <property type="match status" value="1"/>
</dbReference>
<dbReference type="Pfam" id="PF01408">
    <property type="entry name" value="GFO_IDH_MocA"/>
    <property type="match status" value="1"/>
</dbReference>
<feature type="chain" id="PRO_5044371646" evidence="6">
    <location>
        <begin position="31"/>
        <end position="508"/>
    </location>
</feature>
<keyword evidence="3" id="KW-0378">Hydrolase</keyword>
<dbReference type="RefSeq" id="WP_090410117.1">
    <property type="nucleotide sequence ID" value="NZ_FNKM01000002.1"/>
</dbReference>
<keyword evidence="11" id="KW-1185">Reference proteome</keyword>
<feature type="domain" description="Glycosyl hydrolase 109 C-terminal" evidence="8">
    <location>
        <begin position="203"/>
        <end position="358"/>
    </location>
</feature>
<sequence length="508" mass="57120">MDDKTGFLRRSFLKTLGSLTVGLTAIPSFASSLPGVGSKDGDPYRQARAKYMGDFAAPKLDKVKVAIIGVGARGPTHAYHAAAAQGTEFVGICDLYEDLCVDAKRTVLHMDSQRHKDVKIYFGDQYAYRKMLAETKPDAVWIATPWEWHAQMAIDAMNAGAHAFVEVPLSTTVEDIWRIIDTSETTGKHCMMLENVNYGRDELMFLNMCRQNVFGELLHGEAAYIHELRDQMTQVEEGRFSGFWRVHRRAEMKGNLYPTHGLGPVAQYMSLARGEDNFRRIVSFSTPARGGQLYAKAKFKPDSPVNKIDFSGGGDTSTSIIKTALGRTIMVQWDETTPRPYSRLNLIQGTRGTGAGFPNRIALDYCWNNATPELRTLLKLPEDKPDQSSDYHEWIEGEGFKAKDHRSWFEGGGFNAFYEYFDHPLYTRMEGIAAKYGGHGGMDAIMNFRIIECLRQGLPLDQNIYEGAYWSSVGALSRKSVEEDGMPQDFPDFTRGNWKTTKRLEIVT</sequence>
<proteinExistence type="inferred from homology"/>
<evidence type="ECO:0000256" key="1">
    <source>
        <dbReference type="ARBA" id="ARBA00001911"/>
    </source>
</evidence>
<dbReference type="OrthoDB" id="9811036at2"/>
<feature type="domain" description="Gfo/Idh/MocA-like oxidoreductase N-terminal" evidence="7">
    <location>
        <begin position="63"/>
        <end position="192"/>
    </location>
</feature>